<name>A0A397Z2R2_BRACM</name>
<evidence type="ECO:0008006" key="3">
    <source>
        <dbReference type="Google" id="ProtNLM"/>
    </source>
</evidence>
<evidence type="ECO:0000313" key="2">
    <source>
        <dbReference type="Proteomes" id="UP000264353"/>
    </source>
</evidence>
<dbReference type="PANTHER" id="PTHR13109">
    <property type="entry name" value="NEUROCHONDRIN"/>
    <property type="match status" value="1"/>
</dbReference>
<evidence type="ECO:0000313" key="1">
    <source>
        <dbReference type="EMBL" id="RID59979.1"/>
    </source>
</evidence>
<reference evidence="1 2" key="1">
    <citation type="submission" date="2018-06" db="EMBL/GenBank/DDBJ databases">
        <title>WGS assembly of Brassica rapa FPsc.</title>
        <authorList>
            <person name="Bowman J."/>
            <person name="Kohchi T."/>
            <person name="Yamato K."/>
            <person name="Jenkins J."/>
            <person name="Shu S."/>
            <person name="Ishizaki K."/>
            <person name="Yamaoka S."/>
            <person name="Nishihama R."/>
            <person name="Nakamura Y."/>
            <person name="Berger F."/>
            <person name="Adam C."/>
            <person name="Aki S."/>
            <person name="Althoff F."/>
            <person name="Araki T."/>
            <person name="Arteaga-Vazquez M."/>
            <person name="Balasubrmanian S."/>
            <person name="Bauer D."/>
            <person name="Boehm C."/>
            <person name="Briginshaw L."/>
            <person name="Caballero-Perez J."/>
            <person name="Catarino B."/>
            <person name="Chen F."/>
            <person name="Chiyoda S."/>
            <person name="Chovatia M."/>
            <person name="Davies K."/>
            <person name="Delmans M."/>
            <person name="Demura T."/>
            <person name="Dierschke T."/>
            <person name="Dolan L."/>
            <person name="Dorantes-Acosta A."/>
            <person name="Eklund D."/>
            <person name="Florent S."/>
            <person name="Flores-Sandoval E."/>
            <person name="Fujiyama A."/>
            <person name="Fukuzawa H."/>
            <person name="Galik B."/>
            <person name="Grimanelli D."/>
            <person name="Grimwood J."/>
            <person name="Grossniklaus U."/>
            <person name="Hamada T."/>
            <person name="Haseloff J."/>
            <person name="Hetherington A."/>
            <person name="Higo A."/>
            <person name="Hirakawa Y."/>
            <person name="Hundley H."/>
            <person name="Ikeda Y."/>
            <person name="Inoue K."/>
            <person name="Inoue S."/>
            <person name="Ishida S."/>
            <person name="Jia Q."/>
            <person name="Kakita M."/>
            <person name="Kanazawa T."/>
            <person name="Kawai Y."/>
            <person name="Kawashima T."/>
            <person name="Kennedy M."/>
            <person name="Kinose K."/>
            <person name="Kinoshita T."/>
            <person name="Kohara Y."/>
            <person name="Koide E."/>
            <person name="Komatsu K."/>
            <person name="Kopischke S."/>
            <person name="Kubo M."/>
            <person name="Kyozuka J."/>
            <person name="Lagercrantz U."/>
            <person name="Lin S."/>
            <person name="Lindquist E."/>
            <person name="Lipzen A."/>
            <person name="Lu C."/>
            <person name="Luna E."/>
            <person name="Martienssen R."/>
            <person name="Minamino N."/>
            <person name="Mizutani M."/>
            <person name="Mizutani M."/>
            <person name="Mochizuki N."/>
            <person name="Monte I."/>
            <person name="Mosher R."/>
            <person name="Nagasaki H."/>
            <person name="Nakagami H."/>
            <person name="Naramoto S."/>
            <person name="Nishitani K."/>
            <person name="Ohtani M."/>
            <person name="Okamoto T."/>
            <person name="Okumura M."/>
            <person name="Phillips J."/>
            <person name="Pollak B."/>
            <person name="Reinders A."/>
            <person name="Roevekamp M."/>
            <person name="Sano R."/>
            <person name="Sawa S."/>
            <person name="Schmid M."/>
            <person name="Shirakawa M."/>
            <person name="Solano R."/>
            <person name="Spunde A."/>
            <person name="Suetsugu N."/>
            <person name="Sugano S."/>
            <person name="Sugiyama A."/>
            <person name="Sun R."/>
            <person name="Suzuki Y."/>
            <person name="Takenaka M."/>
            <person name="Takezawa D."/>
            <person name="Tomogane H."/>
            <person name="Tsuzuki M."/>
            <person name="Ueda T."/>
            <person name="Umeda M."/>
            <person name="Ward J."/>
            <person name="Watanabe Y."/>
            <person name="Yazaki K."/>
            <person name="Yokoyama R."/>
            <person name="Yoshitake Y."/>
            <person name="Yotsui I."/>
            <person name="Zachgo S."/>
            <person name="Schmutz J."/>
        </authorList>
    </citation>
    <scope>NUCLEOTIDE SEQUENCE [LARGE SCALE GENOMIC DNA]</scope>
    <source>
        <strain evidence="2">cv. B-3</strain>
    </source>
</reference>
<proteinExistence type="predicted"/>
<organism evidence="1 2">
    <name type="scientific">Brassica campestris</name>
    <name type="common">Field mustard</name>
    <dbReference type="NCBI Taxonomy" id="3711"/>
    <lineage>
        <taxon>Eukaryota</taxon>
        <taxon>Viridiplantae</taxon>
        <taxon>Streptophyta</taxon>
        <taxon>Embryophyta</taxon>
        <taxon>Tracheophyta</taxon>
        <taxon>Spermatophyta</taxon>
        <taxon>Magnoliopsida</taxon>
        <taxon>eudicotyledons</taxon>
        <taxon>Gunneridae</taxon>
        <taxon>Pentapetalae</taxon>
        <taxon>rosids</taxon>
        <taxon>malvids</taxon>
        <taxon>Brassicales</taxon>
        <taxon>Brassicaceae</taxon>
        <taxon>Brassiceae</taxon>
        <taxon>Brassica</taxon>
    </lineage>
</organism>
<dbReference type="Proteomes" id="UP000264353">
    <property type="component" value="Chromosome A6"/>
</dbReference>
<dbReference type="EMBL" id="CM010633">
    <property type="protein sequence ID" value="RID59979.1"/>
    <property type="molecule type" value="Genomic_DNA"/>
</dbReference>
<sequence>MAESLTSIMGEKWLISRVKYLPSVEDYLRADRCLVLQRYLAIAFSLVEKIIKYIGENERTLSDETVSLKVIKTLNETVVVVLEHLKDAKEHGKKRGDDLLASVRVVGSYLAETPDACKDQNEGCELLAASRGYVAVVECLVKLTQSDGQNGEEDSGSIFLACDTVLNILLKRKQIGFSPELSTFSSLRKALEYWADGSEDPWVVMMAASICSLICDFTSEEALFKQPSFNGSSLDSLARLIARSLSSSGQDTSDTADLFELVTAGYSRWDNRFPTIKKHNR</sequence>
<dbReference type="Pfam" id="PF05536">
    <property type="entry name" value="Neurochondrin"/>
    <property type="match status" value="2"/>
</dbReference>
<dbReference type="AlphaFoldDB" id="A0A397Z2R2"/>
<gene>
    <name evidence="1" type="ORF">BRARA_F03168</name>
</gene>
<protein>
    <recommendedName>
        <fullName evidence="3">Neurochondrin family protein</fullName>
    </recommendedName>
</protein>
<accession>A0A397Z2R2</accession>
<dbReference type="InterPro" id="IPR008709">
    <property type="entry name" value="Neurochondrin"/>
</dbReference>
<dbReference type="PANTHER" id="PTHR13109:SF7">
    <property type="entry name" value="NEUROCHONDRIN"/>
    <property type="match status" value="1"/>
</dbReference>